<accession>A0A9W7XIG2</accession>
<dbReference type="Pfam" id="PF00271">
    <property type="entry name" value="Helicase_C"/>
    <property type="match status" value="2"/>
</dbReference>
<dbReference type="Gene3D" id="3.40.50.300">
    <property type="entry name" value="P-loop containing nucleotide triphosphate hydrolases"/>
    <property type="match status" value="4"/>
</dbReference>
<evidence type="ECO:0000256" key="4">
    <source>
        <dbReference type="ARBA" id="ARBA00022840"/>
    </source>
</evidence>
<dbReference type="InterPro" id="IPR050474">
    <property type="entry name" value="Hel308_SKI2-like"/>
</dbReference>
<evidence type="ECO:0000259" key="6">
    <source>
        <dbReference type="PROSITE" id="PS51192"/>
    </source>
</evidence>
<evidence type="ECO:0000313" key="9">
    <source>
        <dbReference type="Proteomes" id="UP001145021"/>
    </source>
</evidence>
<dbReference type="GO" id="GO:0003676">
    <property type="term" value="F:nucleic acid binding"/>
    <property type="evidence" value="ECO:0007669"/>
    <property type="project" value="InterPro"/>
</dbReference>
<organism evidence="8 9">
    <name type="scientific">Coemansia asiatica</name>
    <dbReference type="NCBI Taxonomy" id="1052880"/>
    <lineage>
        <taxon>Eukaryota</taxon>
        <taxon>Fungi</taxon>
        <taxon>Fungi incertae sedis</taxon>
        <taxon>Zoopagomycota</taxon>
        <taxon>Kickxellomycotina</taxon>
        <taxon>Kickxellomycetes</taxon>
        <taxon>Kickxellales</taxon>
        <taxon>Kickxellaceae</taxon>
        <taxon>Coemansia</taxon>
    </lineage>
</organism>
<dbReference type="Gene3D" id="1.10.10.10">
    <property type="entry name" value="Winged helix-like DNA-binding domain superfamily/Winged helix DNA-binding domain"/>
    <property type="match status" value="2"/>
</dbReference>
<protein>
    <submittedName>
        <fullName evidence="8">Activating signal cointegrator 1 complex subunit 3</fullName>
        <ecNumber evidence="8">3.6.4.13</ecNumber>
    </submittedName>
</protein>
<keyword evidence="9" id="KW-1185">Reference proteome</keyword>
<dbReference type="Proteomes" id="UP001145021">
    <property type="component" value="Unassembled WGS sequence"/>
</dbReference>
<dbReference type="InterPro" id="IPR001650">
    <property type="entry name" value="Helicase_C-like"/>
</dbReference>
<dbReference type="GO" id="GO:0005524">
    <property type="term" value="F:ATP binding"/>
    <property type="evidence" value="ECO:0007669"/>
    <property type="project" value="UniProtKB-KW"/>
</dbReference>
<dbReference type="SUPFAM" id="SSF46785">
    <property type="entry name" value="Winged helix' DNA-binding domain"/>
    <property type="match status" value="1"/>
</dbReference>
<dbReference type="FunFam" id="1.10.10.10:FF:000024">
    <property type="entry name" value="U5 small nuclear ribonucleoprotein helicase"/>
    <property type="match status" value="1"/>
</dbReference>
<feature type="compositionally biased region" description="Acidic residues" evidence="5">
    <location>
        <begin position="355"/>
        <end position="369"/>
    </location>
</feature>
<evidence type="ECO:0000256" key="1">
    <source>
        <dbReference type="ARBA" id="ARBA00022741"/>
    </source>
</evidence>
<feature type="domain" description="Helicase C-terminal" evidence="7">
    <location>
        <begin position="729"/>
        <end position="929"/>
    </location>
</feature>
<dbReference type="InterPro" id="IPR035892">
    <property type="entry name" value="C2_domain_sf"/>
</dbReference>
<feature type="compositionally biased region" description="Basic residues" evidence="5">
    <location>
        <begin position="324"/>
        <end position="338"/>
    </location>
</feature>
<evidence type="ECO:0000313" key="8">
    <source>
        <dbReference type="EMBL" id="KAJ1643900.1"/>
    </source>
</evidence>
<dbReference type="GO" id="GO:0003724">
    <property type="term" value="F:RNA helicase activity"/>
    <property type="evidence" value="ECO:0007669"/>
    <property type="project" value="UniProtKB-EC"/>
</dbReference>
<keyword evidence="1" id="KW-0547">Nucleotide-binding</keyword>
<keyword evidence="4" id="KW-0067">ATP-binding</keyword>
<dbReference type="FunFam" id="1.10.150.20:FF:000004">
    <property type="entry name" value="U5 small nuclear ribonucleoprotein helicase"/>
    <property type="match status" value="1"/>
</dbReference>
<dbReference type="FunFam" id="1.10.10.10:FF:000012">
    <property type="entry name" value="U5 small nuclear ribonucleoprotein helicase"/>
    <property type="match status" value="1"/>
</dbReference>
<keyword evidence="2 8" id="KW-0378">Hydrolase</keyword>
<dbReference type="SMART" id="SM00973">
    <property type="entry name" value="Sec63"/>
    <property type="match status" value="2"/>
</dbReference>
<evidence type="ECO:0000259" key="7">
    <source>
        <dbReference type="PROSITE" id="PS51194"/>
    </source>
</evidence>
<dbReference type="FunFam" id="1.10.3380.10:FF:000001">
    <property type="entry name" value="U5 small nuclear ribonucleoprotein helicase"/>
    <property type="match status" value="1"/>
</dbReference>
<feature type="domain" description="Helicase C-terminal" evidence="7">
    <location>
        <begin position="1569"/>
        <end position="1780"/>
    </location>
</feature>
<dbReference type="InterPro" id="IPR014756">
    <property type="entry name" value="Ig_E-set"/>
</dbReference>
<dbReference type="InterPro" id="IPR003593">
    <property type="entry name" value="AAA+_ATPase"/>
</dbReference>
<dbReference type="Pfam" id="PF23445">
    <property type="entry name" value="WHD_SNRNP200"/>
    <property type="match status" value="2"/>
</dbReference>
<dbReference type="Gene3D" id="1.10.150.20">
    <property type="entry name" value="5' to 3' exonuclease, C-terminal subdomain"/>
    <property type="match status" value="1"/>
</dbReference>
<dbReference type="FunFam" id="3.40.50.300:FF:000102">
    <property type="entry name" value="RNA helicase, activating signal cointegrator 1"/>
    <property type="match status" value="1"/>
</dbReference>
<dbReference type="PANTHER" id="PTHR47961:SF13">
    <property type="entry name" value="ACTIVATING SIGNAL COINTEGRATOR 1 COMPLEX SUBUNIT 3"/>
    <property type="match status" value="1"/>
</dbReference>
<dbReference type="SMART" id="SM00487">
    <property type="entry name" value="DEXDc"/>
    <property type="match status" value="2"/>
</dbReference>
<dbReference type="InterPro" id="IPR004179">
    <property type="entry name" value="Sec63-dom"/>
</dbReference>
<dbReference type="EC" id="3.6.4.13" evidence="8"/>
<dbReference type="Gene3D" id="1.10.3380.10">
    <property type="entry name" value="Sec63 N-terminal domain-like domain"/>
    <property type="match status" value="2"/>
</dbReference>
<feature type="compositionally biased region" description="Low complexity" evidence="5">
    <location>
        <begin position="140"/>
        <end position="157"/>
    </location>
</feature>
<comment type="caution">
    <text evidence="8">The sequence shown here is derived from an EMBL/GenBank/DDBJ whole genome shotgun (WGS) entry which is preliminary data.</text>
</comment>
<dbReference type="FunFam" id="2.60.40.150:FF:000004">
    <property type="entry name" value="RNA helicase, activating signal cointegrator 1"/>
    <property type="match status" value="1"/>
</dbReference>
<dbReference type="InterPro" id="IPR057842">
    <property type="entry name" value="WH_MER3"/>
</dbReference>
<feature type="region of interest" description="Disordered" evidence="5">
    <location>
        <begin position="324"/>
        <end position="369"/>
    </location>
</feature>
<dbReference type="GO" id="GO:0032991">
    <property type="term" value="C:protein-containing complex"/>
    <property type="evidence" value="ECO:0007669"/>
    <property type="project" value="UniProtKB-ARBA"/>
</dbReference>
<reference evidence="8" key="1">
    <citation type="submission" date="2022-07" db="EMBL/GenBank/DDBJ databases">
        <title>Phylogenomic reconstructions and comparative analyses of Kickxellomycotina fungi.</title>
        <authorList>
            <person name="Reynolds N.K."/>
            <person name="Stajich J.E."/>
            <person name="Barry K."/>
            <person name="Grigoriev I.V."/>
            <person name="Crous P."/>
            <person name="Smith M.E."/>
        </authorList>
    </citation>
    <scope>NUCLEOTIDE SEQUENCE</scope>
    <source>
        <strain evidence="8">NBRC 105413</strain>
    </source>
</reference>
<dbReference type="SUPFAM" id="SSF81296">
    <property type="entry name" value="E set domains"/>
    <property type="match status" value="1"/>
</dbReference>
<dbReference type="PROSITE" id="PS51192">
    <property type="entry name" value="HELICASE_ATP_BIND_1"/>
    <property type="match status" value="2"/>
</dbReference>
<dbReference type="GO" id="GO:0016787">
    <property type="term" value="F:hydrolase activity"/>
    <property type="evidence" value="ECO:0007669"/>
    <property type="project" value="UniProtKB-KW"/>
</dbReference>
<dbReference type="InterPro" id="IPR011545">
    <property type="entry name" value="DEAD/DEAH_box_helicase_dom"/>
</dbReference>
<dbReference type="FunFam" id="3.40.50.300:FF:000062">
    <property type="entry name" value="U5 small nuclear ribonucleoprotein helicase"/>
    <property type="match status" value="1"/>
</dbReference>
<dbReference type="SMART" id="SM00382">
    <property type="entry name" value="AAA"/>
    <property type="match status" value="2"/>
</dbReference>
<name>A0A9W7XIG2_9FUNG</name>
<dbReference type="EMBL" id="JANBOH010000209">
    <property type="protein sequence ID" value="KAJ1643900.1"/>
    <property type="molecule type" value="Genomic_DNA"/>
</dbReference>
<gene>
    <name evidence="8" type="primary">mug81</name>
    <name evidence="8" type="ORF">LPJ64_004369</name>
</gene>
<feature type="region of interest" description="Disordered" evidence="5">
    <location>
        <begin position="2092"/>
        <end position="2113"/>
    </location>
</feature>
<dbReference type="Gene3D" id="2.60.40.150">
    <property type="entry name" value="C2 domain"/>
    <property type="match status" value="2"/>
</dbReference>
<dbReference type="PROSITE" id="PS51194">
    <property type="entry name" value="HELICASE_CTER"/>
    <property type="match status" value="2"/>
</dbReference>
<feature type="domain" description="Helicase ATP-binding" evidence="6">
    <location>
        <begin position="1364"/>
        <end position="1539"/>
    </location>
</feature>
<evidence type="ECO:0000256" key="5">
    <source>
        <dbReference type="SAM" id="MobiDB-lite"/>
    </source>
</evidence>
<proteinExistence type="predicted"/>
<dbReference type="FunFam" id="1.10.3380.10:FF:000002">
    <property type="entry name" value="Activating signal cointegrator 1 complex subunit 3"/>
    <property type="match status" value="1"/>
</dbReference>
<dbReference type="FunFam" id="3.40.50.300:FF:000231">
    <property type="entry name" value="Activating signal cointegrator 1 complex subunit 3"/>
    <property type="match status" value="1"/>
</dbReference>
<sequence>MSSAGFSDLLRLRDSRREALLEKRAKIIKYAQAGSTNSGSAAVSELATADTKGKGKGKENGPGPLVTNQYDGDDGLSKGTFAMRLSLSSSAHATATGGSFSPASAFINDIMLGIEAERSQRQTFFSAVQNKGTSSKYSDDSSASPSASPSALLSALDRNNDGSDTSSSLIAPMPEILLRSDLAEYIGKLQVDRETAEKQAAATESSAFGRQWLLDRCRQAVALTGVGASEEATEAMCTEVFGLLRSDRNDDDIQGQLLELVGYDNMEFLSDLVSKRSAIVDKIIQESDYTRVATAIKHKGKHPNAQVSVRSEKDLSIEKQILKSQRKARSKGKGKGKSRSNQAAATELADSSSCPEDEGEEYDGAGDNDDREQAARILGFGADLKRAREAQLSKKPAELLRPETKGPEKYPNVYTSTPGGSRGGNMLSMFGTKYMLPVGTVREEFADHEEITIPVSRAAPRRETEEPVMIESMDPLCRYTFRKYTSLNRIQSIIYPTAYGSNENILLSAPTGAGKTDVALLTILRTISQYCSPFPNDLEWLDFSSKPQLAVDKSEFKIVYIAPMKALAAEVVEKYQSRLRWLGIQCRELTGDMQLTKAEINATQIIVTTPEKWDVVTRKSSGDMELVDKVKLLIVDEIHLLNEDRGSVIETLIARTQRQVESRQSMIRLVGLSATLPNYVDVSNFLGVNPYKGLFYFDAGFRPVPLEQHFVGVHGKAGAPSTVRLLNRVCYERVHKLVAEGNQVMVFVHARKDTVKTAQAIREMALADGTLDDFAMPANTVKNTNLAVRVSKSHNRELRDLYSSGFAMHHAGMLRSDRNLVEELFDKGQVRVLCCTSTLAWGVNLPAYAVVIKGTQVYDSQKGAFVDLSILDVLQIFGRAGRPQYESHGVGYILTTHDKLSHYVSAITMQHPIESKFAFNMIDNLNAEINLGTVTNVDEGVTWLGYTYMYIRMRKNPLAYGLSGDEITDDPMLGQRRSELIIAAARELSRLQMVIYDVTTGYLAPKDLGRISASYYLRHESIESFNKTMRPRMTEADGIAMLCMSKEFEQIKTRNEEEKELKQLLRTACCCDVKGGVDNPHAKTSILLQAAISRSRIDDFALVSDSAYVAQNGARIIRALFEIALSRRWGPAAAVALSLSKSIEKSMWPFEHPLKQFPIPHDIIRRLENESGITVDMERMYDMDSGELGALVRNHRYGTTLASFVRQLPRLELSAEIVPITRGVLQVTLTVSPDFDWNDRAHGTAESFWIWIEDADNIEIHHTESVLLRKRDYREPKVSVFTIPVHEPLPAQIFIRAVSDRWVGAETVTAISFKHLMLPEHHETHTDLLDLQPLPVTALRDPVLEDICSRRFTHFNPVQTQIFHTLYHQPYNALVGAPTGSGKTIAAELAVWWAFREHPRQKVVYIAPLKALVKERVADWGKRLTGPMGRTLVEMTGDVTPDPESIRQADIIITTPEKWDGVSRAWHAREYVQNVSLVIIDEIHLLGGDRGPILEVIVSRMNNIAAQMGKTVRVVGLSTALANARDLADWLGIAKVGLYNFRHSVRPVPLEIYIDGFPGRHYCPRMASMNRPAYRAIRMHSPEKPVIIFVSSRRQTRLTAQDLIAFCGVEDNPRHFLHMEDSEIDAVLDRTQDPNLRLSLSFGIGMHHAGLTENDRKICEQLFYERKIQILVATSTLAWGVNLPAHLVILKGTEFYDAKSKGYVDFPITDVLQMIGRAGRPQFDDRAIARIFVTDSKKEFYKKFLHEPFPVESSLHQHLHEHINAEIASGAIKSAQDAVDYLSWTYLYRRLRQNPTYYGVEEPSETGVNEYLSRLITSCFADLERADCITMEHDYERGQIVVAPTPLGKIASQYYLSHTTMQIFSTRLESIDAKNRFCDILHLLSEAAEWAELPVRHNEDLLNRELEREVPFPIGRGRVDYLSPHAKTNLLLQKHLVRGDLPSSDYVTDTRTVLDSSIRILQAMVDVAAYKGYLASAMAAMEVMQAIKQASMPTDSPLMQLMPDILPVDIDRLFAVSSAKSRGNKVIARCLGDLLVMSDSQLRTFFKPLATNSSAAKGGAESIASWCEGVRALPSVDISVAPDAMIGCVDDTATESSSNAKTKSKPKSKHSSKIGSLENLLPLTQYSITVNLKYAPVQTSFNKPKMIKDPGQAYAPRFGKTQYEGWWAVLAQDEELVAMKRVSMQGKPESSGVWANSGELAVKGSSERSCGSSNESRSVKLMFITPETVGAYKLKLYLVSDAYLGLDQEIDVDIVVGTGQMTLASDSSFISKERMKEFQ</sequence>
<dbReference type="InterPro" id="IPR036390">
    <property type="entry name" value="WH_DNA-bd_sf"/>
</dbReference>
<keyword evidence="3" id="KW-0347">Helicase</keyword>
<dbReference type="InterPro" id="IPR027417">
    <property type="entry name" value="P-loop_NTPase"/>
</dbReference>
<dbReference type="FunFam" id="3.40.50.300:FF:000198">
    <property type="entry name" value="Activating signal cointegrator 1 complex subunit"/>
    <property type="match status" value="1"/>
</dbReference>
<feature type="compositionally biased region" description="Basic residues" evidence="5">
    <location>
        <begin position="2102"/>
        <end position="2112"/>
    </location>
</feature>
<feature type="compositionally biased region" description="Polar residues" evidence="5">
    <location>
        <begin position="341"/>
        <end position="354"/>
    </location>
</feature>
<feature type="region of interest" description="Disordered" evidence="5">
    <location>
        <begin position="131"/>
        <end position="169"/>
    </location>
</feature>
<evidence type="ECO:0000256" key="2">
    <source>
        <dbReference type="ARBA" id="ARBA00022801"/>
    </source>
</evidence>
<dbReference type="InterPro" id="IPR014001">
    <property type="entry name" value="Helicase_ATP-bd"/>
</dbReference>
<dbReference type="SMART" id="SM00490">
    <property type="entry name" value="HELICc"/>
    <property type="match status" value="2"/>
</dbReference>
<dbReference type="CDD" id="cd18022">
    <property type="entry name" value="DEXHc_ASCC3_2"/>
    <property type="match status" value="1"/>
</dbReference>
<feature type="region of interest" description="Disordered" evidence="5">
    <location>
        <begin position="48"/>
        <end position="72"/>
    </location>
</feature>
<dbReference type="PANTHER" id="PTHR47961">
    <property type="entry name" value="DNA POLYMERASE THETA, PUTATIVE (AFU_ORTHOLOGUE AFUA_1G05260)-RELATED"/>
    <property type="match status" value="1"/>
</dbReference>
<feature type="domain" description="Helicase ATP-binding" evidence="6">
    <location>
        <begin position="496"/>
        <end position="694"/>
    </location>
</feature>
<evidence type="ECO:0000256" key="3">
    <source>
        <dbReference type="ARBA" id="ARBA00022806"/>
    </source>
</evidence>
<dbReference type="Pfam" id="PF02889">
    <property type="entry name" value="Sec63"/>
    <property type="match status" value="2"/>
</dbReference>
<dbReference type="SUPFAM" id="SSF158702">
    <property type="entry name" value="Sec63 N-terminal domain-like"/>
    <property type="match status" value="2"/>
</dbReference>
<dbReference type="SUPFAM" id="SSF52540">
    <property type="entry name" value="P-loop containing nucleoside triphosphate hydrolases"/>
    <property type="match status" value="4"/>
</dbReference>
<dbReference type="Pfam" id="PF00270">
    <property type="entry name" value="DEAD"/>
    <property type="match status" value="2"/>
</dbReference>
<dbReference type="PIRSF" id="PIRSF039073">
    <property type="entry name" value="BRR2"/>
    <property type="match status" value="1"/>
</dbReference>
<dbReference type="CDD" id="cd18020">
    <property type="entry name" value="DEXHc_ASCC3_1"/>
    <property type="match status" value="1"/>
</dbReference>
<dbReference type="InterPro" id="IPR036388">
    <property type="entry name" value="WH-like_DNA-bd_sf"/>
</dbReference>
<dbReference type="CDD" id="cd18795">
    <property type="entry name" value="SF2_C_Ski2"/>
    <property type="match status" value="2"/>
</dbReference>